<keyword evidence="2" id="KW-1185">Reference proteome</keyword>
<evidence type="ECO:0000313" key="2">
    <source>
        <dbReference type="Proteomes" id="UP000278085"/>
    </source>
</evidence>
<dbReference type="Pfam" id="PF04985">
    <property type="entry name" value="Phage_tube"/>
    <property type="match status" value="1"/>
</dbReference>
<dbReference type="InterPro" id="IPR006498">
    <property type="entry name" value="Tail_tube"/>
</dbReference>
<sequence length="168" mass="18429">MTARDVRKNFNLFIDGKGFAGQVEEVTPPKLTLKTEEFRGGGMNAPVKLSMGQAAMDAGFTMIQFSRDALSYWGVAEGQFVPFTLRESLESYDGTTTPVTHVMRGKVLEVDMGSVKAGEKPALKLSMNLNYYKLMHGDVVVHEIDIINMIHIVNGVDMLAAQRAALGM</sequence>
<comment type="caution">
    <text evidence="1">The sequence shown here is derived from an EMBL/GenBank/DDBJ whole genome shotgun (WGS) entry which is preliminary data.</text>
</comment>
<accession>A0A430HF84</accession>
<organism evidence="1 2">
    <name type="scientific">Massilia atriviolacea</name>
    <dbReference type="NCBI Taxonomy" id="2495579"/>
    <lineage>
        <taxon>Bacteria</taxon>
        <taxon>Pseudomonadati</taxon>
        <taxon>Pseudomonadota</taxon>
        <taxon>Betaproteobacteria</taxon>
        <taxon>Burkholderiales</taxon>
        <taxon>Oxalobacteraceae</taxon>
        <taxon>Telluria group</taxon>
        <taxon>Massilia</taxon>
    </lineage>
</organism>
<reference evidence="1 2" key="1">
    <citation type="submission" date="2018-12" db="EMBL/GenBank/DDBJ databases">
        <authorList>
            <person name="Yang E."/>
        </authorList>
    </citation>
    <scope>NUCLEOTIDE SEQUENCE [LARGE SCALE GENOMIC DNA]</scope>
    <source>
        <strain evidence="1 2">SOD</strain>
    </source>
</reference>
<dbReference type="NCBIfam" id="TIGR01611">
    <property type="entry name" value="tail_tube"/>
    <property type="match status" value="1"/>
</dbReference>
<dbReference type="OrthoDB" id="3078668at2"/>
<protein>
    <submittedName>
        <fullName evidence="1">Phage major tail tube protein</fullName>
    </submittedName>
</protein>
<proteinExistence type="predicted"/>
<dbReference type="AlphaFoldDB" id="A0A430HF84"/>
<dbReference type="Proteomes" id="UP000278085">
    <property type="component" value="Unassembled WGS sequence"/>
</dbReference>
<gene>
    <name evidence="1" type="ORF">EJB06_26325</name>
</gene>
<dbReference type="EMBL" id="RXLQ01000018">
    <property type="protein sequence ID" value="RSZ56157.1"/>
    <property type="molecule type" value="Genomic_DNA"/>
</dbReference>
<dbReference type="RefSeq" id="WP_126077002.1">
    <property type="nucleotide sequence ID" value="NZ_CP051166.1"/>
</dbReference>
<name>A0A430HF84_9BURK</name>
<evidence type="ECO:0000313" key="1">
    <source>
        <dbReference type="EMBL" id="RSZ56157.1"/>
    </source>
</evidence>